<dbReference type="Proteomes" id="UP000265618">
    <property type="component" value="Unassembled WGS sequence"/>
</dbReference>
<sequence>FLCPSLVILSYCLMLVRRERGRDKTALKYLTAVVAMYIGSRIGSQLYREIPKDTSVESFSSLNYWVGGLYYND</sequence>
<evidence type="ECO:0000313" key="2">
    <source>
        <dbReference type="EMBL" id="GIQ92994.1"/>
    </source>
</evidence>
<evidence type="ECO:0000313" key="3">
    <source>
        <dbReference type="Proteomes" id="UP000265618"/>
    </source>
</evidence>
<keyword evidence="1" id="KW-0732">Signal</keyword>
<dbReference type="EMBL" id="BDIP01011109">
    <property type="protein sequence ID" value="GIQ92994.1"/>
    <property type="molecule type" value="Genomic_DNA"/>
</dbReference>
<name>A0A9K3DCI7_9EUKA</name>
<feature type="signal peptide" evidence="1">
    <location>
        <begin position="1"/>
        <end position="18"/>
    </location>
</feature>
<accession>A0A9K3DCI7</accession>
<dbReference type="AlphaFoldDB" id="A0A9K3DCI7"/>
<proteinExistence type="predicted"/>
<evidence type="ECO:0000256" key="1">
    <source>
        <dbReference type="SAM" id="SignalP"/>
    </source>
</evidence>
<comment type="caution">
    <text evidence="2">The sequence shown here is derived from an EMBL/GenBank/DDBJ whole genome shotgun (WGS) entry which is preliminary data.</text>
</comment>
<feature type="chain" id="PRO_5039939885" evidence="1">
    <location>
        <begin position="19"/>
        <end position="73"/>
    </location>
</feature>
<gene>
    <name evidence="2" type="ORF">KIPB_017114</name>
</gene>
<organism evidence="2 3">
    <name type="scientific">Kipferlia bialata</name>
    <dbReference type="NCBI Taxonomy" id="797122"/>
    <lineage>
        <taxon>Eukaryota</taxon>
        <taxon>Metamonada</taxon>
        <taxon>Carpediemonas-like organisms</taxon>
        <taxon>Kipferlia</taxon>
    </lineage>
</organism>
<feature type="non-terminal residue" evidence="2">
    <location>
        <position position="1"/>
    </location>
</feature>
<keyword evidence="3" id="KW-1185">Reference proteome</keyword>
<reference evidence="2 3" key="1">
    <citation type="journal article" date="2018" name="PLoS ONE">
        <title>The draft genome of Kipferlia bialata reveals reductive genome evolution in fornicate parasites.</title>
        <authorList>
            <person name="Tanifuji G."/>
            <person name="Takabayashi S."/>
            <person name="Kume K."/>
            <person name="Takagi M."/>
            <person name="Nakayama T."/>
            <person name="Kamikawa R."/>
            <person name="Inagaki Y."/>
            <person name="Hashimoto T."/>
        </authorList>
    </citation>
    <scope>NUCLEOTIDE SEQUENCE [LARGE SCALE GENOMIC DNA]</scope>
    <source>
        <strain evidence="2">NY0173</strain>
    </source>
</reference>
<protein>
    <submittedName>
        <fullName evidence="2">Uncharacterized protein</fullName>
    </submittedName>
</protein>